<evidence type="ECO:0000313" key="5">
    <source>
        <dbReference type="Proteomes" id="UP000085678"/>
    </source>
</evidence>
<dbReference type="PRINTS" id="PR00503">
    <property type="entry name" value="BROMODOMAIN"/>
</dbReference>
<dbReference type="GO" id="GO:0090537">
    <property type="term" value="C:CERF complex"/>
    <property type="evidence" value="ECO:0007669"/>
    <property type="project" value="InterPro"/>
</dbReference>
<feature type="compositionally biased region" description="Basic residues" evidence="3">
    <location>
        <begin position="174"/>
        <end position="216"/>
    </location>
</feature>
<dbReference type="SUPFAM" id="SSF47370">
    <property type="entry name" value="Bromodomain"/>
    <property type="match status" value="1"/>
</dbReference>
<sequence length="1159" mass="130035">MEELRSLWKVPSIAHFCSLFRNAFDLLDFDIEDFEEALICAGGEEGSPFLIDLICRLLKGCYNRNDIDETNYEQYLQDVMKHRWSVETGRPSLLEDMSFKDICLTSKVEILQAVCDFRLDAEDVADKLKDLEADSLRLEPMGIDALGATYWYFYGTRLYKEDPEPPPPVEKKKENKKKKGKDKKKDKKKKKDKGKKRKDKSKKGKGKADKKRGRPSKKTDQSSDEESEAEEEGTPSEPPPPPPKLWHLICQTTEEWEQLANTFKGSKVKCERELYKTLVEDFVPEIPKMIEAKEREMRKKLLELAPRRTSNRIKTKAQQEKEAEKEKYLLLIQEEERLRQHHEEVERKRRLEEEQQRDVKLQREERSKAREDRAKRARLREERAQLIAEGKEIPAELLNIPASPKRISVPNEAYSAMMKVVDIVKRHKDSWPFWEPVQEEYAPGYRDIITRPMDMSTIEKKVKNREYRSRREFIGDYKLMFSNCLEYNGPESEYIEMADAVEACFHRAVKKYMSKHNFDNTHEDEDDADYHSKLTNGGPHLSFRPQRNASAKAMEALHKVAEDSLQDSRSNSPVSYDESASNSPYPVQRKEFPPFQFKTINPSASSSPFPTQRQDNSASSSPALTSISEDSADGTKKISHLRTVFGIAASTSAAKQQVTSAGHQVTKSSPSNPPFQLLKQKLQEQYLQQKQAAMMAQNQNQGNQTVVKARLPIPIQFSKGGVTQKIQIPVDVQTQKGKVNYITFATTTNGLPTTSATSPKFGGWKQLSQQPKGQSDGVGAQQQRGLINNISVQSVSDSATDKKTVIPPGDIKMQAVNISGTSLLQTQRQQENPVTLTTSTSHTDYVYSSGKGPVIANNNVIQMKREDGLMQGVRQPAKKRKYIEGVENSETTQESPKPKLWRPGIDESASEDTKLVVGSVQNLSQMGGNLIVSQQEQQPQQQQLPTQASVQQATVSGIHQANVPKFVIYSSKSLTTPGVPGKIVQTTSLAQPNQGLLQNRVVYAGNGVSLPPGAVLNTVRHPGQPRQILVSNISRPQAVRVITANHPQNPVGLRPQLVQANQQIHVLPQAVGQQKIQLTGQQAQQLFLRPGLVQHGAAVVSTMQPQQNVAPGFYYYKQGAAPAMSGMTSAQPGTMTNGNVTVKPAAHQSAFTALQRPPN</sequence>
<feature type="region of interest" description="Disordered" evidence="3">
    <location>
        <begin position="522"/>
        <end position="633"/>
    </location>
</feature>
<keyword evidence="5" id="KW-1185">Reference proteome</keyword>
<dbReference type="Pfam" id="PF00439">
    <property type="entry name" value="Bromodomain"/>
    <property type="match status" value="1"/>
</dbReference>
<feature type="region of interest" description="Disordered" evidence="3">
    <location>
        <begin position="162"/>
        <end position="246"/>
    </location>
</feature>
<name>A0A1S3IYT7_LINAN</name>
<protein>
    <submittedName>
        <fullName evidence="6">Uncharacterized protein LOC106168598</fullName>
    </submittedName>
</protein>
<dbReference type="AlphaFoldDB" id="A0A1S3IYT7"/>
<dbReference type="PROSITE" id="PS50014">
    <property type="entry name" value="BROMODOMAIN_2"/>
    <property type="match status" value="1"/>
</dbReference>
<dbReference type="InterPro" id="IPR029614">
    <property type="entry name" value="CECR2"/>
</dbReference>
<accession>A0A1S3IYT7</accession>
<dbReference type="Gene3D" id="1.20.920.10">
    <property type="entry name" value="Bromodomain-like"/>
    <property type="match status" value="1"/>
</dbReference>
<proteinExistence type="predicted"/>
<feature type="compositionally biased region" description="Basic and acidic residues" evidence="3">
    <location>
        <begin position="162"/>
        <end position="173"/>
    </location>
</feature>
<dbReference type="GeneID" id="106168598"/>
<dbReference type="InterPro" id="IPR001487">
    <property type="entry name" value="Bromodomain"/>
</dbReference>
<evidence type="ECO:0000256" key="3">
    <source>
        <dbReference type="SAM" id="MobiDB-lite"/>
    </source>
</evidence>
<keyword evidence="1 2" id="KW-0103">Bromodomain</keyword>
<feature type="compositionally biased region" description="Acidic residues" evidence="3">
    <location>
        <begin position="222"/>
        <end position="234"/>
    </location>
</feature>
<feature type="compositionally biased region" description="Low complexity" evidence="3">
    <location>
        <begin position="617"/>
        <end position="628"/>
    </location>
</feature>
<dbReference type="RefSeq" id="XP_013403178.1">
    <property type="nucleotide sequence ID" value="XM_013547724.2"/>
</dbReference>
<feature type="compositionally biased region" description="Polar residues" evidence="3">
    <location>
        <begin position="567"/>
        <end position="585"/>
    </location>
</feature>
<dbReference type="STRING" id="7574.A0A1S3IYT7"/>
<organism evidence="5 6">
    <name type="scientific">Lingula anatina</name>
    <name type="common">Brachiopod</name>
    <name type="synonym">Lingula unguis</name>
    <dbReference type="NCBI Taxonomy" id="7574"/>
    <lineage>
        <taxon>Eukaryota</taxon>
        <taxon>Metazoa</taxon>
        <taxon>Spiralia</taxon>
        <taxon>Lophotrochozoa</taxon>
        <taxon>Brachiopoda</taxon>
        <taxon>Linguliformea</taxon>
        <taxon>Lingulata</taxon>
        <taxon>Lingulida</taxon>
        <taxon>Linguloidea</taxon>
        <taxon>Lingulidae</taxon>
        <taxon>Lingula</taxon>
    </lineage>
</organism>
<dbReference type="KEGG" id="lak:106168598"/>
<evidence type="ECO:0000256" key="1">
    <source>
        <dbReference type="ARBA" id="ARBA00023117"/>
    </source>
</evidence>
<dbReference type="InterPro" id="IPR036427">
    <property type="entry name" value="Bromodomain-like_sf"/>
</dbReference>
<feature type="region of interest" description="Disordered" evidence="3">
    <location>
        <begin position="754"/>
        <end position="779"/>
    </location>
</feature>
<dbReference type="InParanoid" id="A0A1S3IYT7"/>
<evidence type="ECO:0000259" key="4">
    <source>
        <dbReference type="PROSITE" id="PS50014"/>
    </source>
</evidence>
<dbReference type="PANTHER" id="PTHR47092">
    <property type="entry name" value="CAT EYE SYNDROME CRITICAL REGION PROTEIN 2"/>
    <property type="match status" value="1"/>
</dbReference>
<reference evidence="6" key="1">
    <citation type="submission" date="2025-08" db="UniProtKB">
        <authorList>
            <consortium name="RefSeq"/>
        </authorList>
    </citation>
    <scope>IDENTIFICATION</scope>
    <source>
        <tissue evidence="6">Gonads</tissue>
    </source>
</reference>
<evidence type="ECO:0000313" key="6">
    <source>
        <dbReference type="RefSeq" id="XP_013403178.1"/>
    </source>
</evidence>
<dbReference type="CDD" id="cd05509">
    <property type="entry name" value="Bromo_gcn5_like"/>
    <property type="match status" value="1"/>
</dbReference>
<dbReference type="Proteomes" id="UP000085678">
    <property type="component" value="Unplaced"/>
</dbReference>
<feature type="compositionally biased region" description="Polar residues" evidence="3">
    <location>
        <begin position="598"/>
        <end position="616"/>
    </location>
</feature>
<dbReference type="SMART" id="SM00297">
    <property type="entry name" value="BROMO"/>
    <property type="match status" value="1"/>
</dbReference>
<dbReference type="GO" id="GO:0006338">
    <property type="term" value="P:chromatin remodeling"/>
    <property type="evidence" value="ECO:0007669"/>
    <property type="project" value="InterPro"/>
</dbReference>
<feature type="region of interest" description="Disordered" evidence="3">
    <location>
        <begin position="342"/>
        <end position="376"/>
    </location>
</feature>
<feature type="domain" description="Bromo" evidence="4">
    <location>
        <begin position="425"/>
        <end position="495"/>
    </location>
</feature>
<dbReference type="PANTHER" id="PTHR47092:SF1">
    <property type="entry name" value="CHROMATIN REMODELING REGULATOR CECR2"/>
    <property type="match status" value="1"/>
</dbReference>
<evidence type="ECO:0000256" key="2">
    <source>
        <dbReference type="PROSITE-ProRule" id="PRU00035"/>
    </source>
</evidence>
<gene>
    <name evidence="6" type="primary">LOC106168598</name>
</gene>
<dbReference type="OrthoDB" id="303107at2759"/>